<evidence type="ECO:0000256" key="1">
    <source>
        <dbReference type="ARBA" id="ARBA00004651"/>
    </source>
</evidence>
<evidence type="ECO:0000256" key="5">
    <source>
        <dbReference type="ARBA" id="ARBA00023136"/>
    </source>
</evidence>
<dbReference type="GO" id="GO:0005886">
    <property type="term" value="C:plasma membrane"/>
    <property type="evidence" value="ECO:0007669"/>
    <property type="project" value="UniProtKB-SubCell"/>
</dbReference>
<proteinExistence type="predicted"/>
<sequence>MELEQLWEKPKRKPSAYRRSLRTATIEGFPALLIQNLIGGPFLTAYLLYLGAGPAQVGIVMAIPPLANVIQVLVALYMDRFANRRFFLALSGGLHRLLWVLTGLIPLWLPAGLAVPAYILIYLFSFASAAVSSVIWGSLVGDMVPARVRGRYFGIRNMLLYGAGSAALLIGGQILKHYPGGTGFAVLYAISTVCVVWNVIMLYRYPDLPLEPSTEAKRFKRMTKPLQDKPFIGAVLFMTGFALVQNLVVPLFSYLMLDVLSVNVDLVSIITTIHVVAIMFGNLFWGNMNRKFSARLLLYWTFPVYAAACLIWLLIPVLPVVAVMLVSHILLGVALAGTMLLQFNFVIGDTPKSERPMYIAVLSAITGLAGFIGPIIGGVLFRIVKPLPDWIEAYGVVVTAGAVMLLLAAAGRPLFRK</sequence>
<dbReference type="GO" id="GO:0022857">
    <property type="term" value="F:transmembrane transporter activity"/>
    <property type="evidence" value="ECO:0007669"/>
    <property type="project" value="InterPro"/>
</dbReference>
<keyword evidence="9" id="KW-1185">Reference proteome</keyword>
<feature type="domain" description="Major facilitator superfamily (MFS) profile" evidence="7">
    <location>
        <begin position="226"/>
        <end position="417"/>
    </location>
</feature>
<feature type="transmembrane region" description="Helical" evidence="6">
    <location>
        <begin position="181"/>
        <end position="203"/>
    </location>
</feature>
<dbReference type="InterPro" id="IPR020846">
    <property type="entry name" value="MFS_dom"/>
</dbReference>
<feature type="transmembrane region" description="Helical" evidence="6">
    <location>
        <begin position="115"/>
        <end position="137"/>
    </location>
</feature>
<dbReference type="PANTHER" id="PTHR23526">
    <property type="entry name" value="INTEGRAL MEMBRANE TRANSPORT PROTEIN-RELATED"/>
    <property type="match status" value="1"/>
</dbReference>
<evidence type="ECO:0000259" key="7">
    <source>
        <dbReference type="PROSITE" id="PS50850"/>
    </source>
</evidence>
<name>A0A8J4M498_9BACL</name>
<evidence type="ECO:0000313" key="9">
    <source>
        <dbReference type="Proteomes" id="UP000677918"/>
    </source>
</evidence>
<keyword evidence="4 6" id="KW-1133">Transmembrane helix</keyword>
<dbReference type="Proteomes" id="UP000677918">
    <property type="component" value="Unassembled WGS sequence"/>
</dbReference>
<dbReference type="SUPFAM" id="SSF103473">
    <property type="entry name" value="MFS general substrate transporter"/>
    <property type="match status" value="1"/>
</dbReference>
<dbReference type="Pfam" id="PF07690">
    <property type="entry name" value="MFS_1"/>
    <property type="match status" value="1"/>
</dbReference>
<feature type="transmembrane region" description="Helical" evidence="6">
    <location>
        <begin position="321"/>
        <end position="346"/>
    </location>
</feature>
<evidence type="ECO:0000313" key="8">
    <source>
        <dbReference type="EMBL" id="GIQ70942.1"/>
    </source>
</evidence>
<feature type="transmembrane region" description="Helical" evidence="6">
    <location>
        <begin position="86"/>
        <end position="109"/>
    </location>
</feature>
<feature type="transmembrane region" description="Helical" evidence="6">
    <location>
        <begin position="297"/>
        <end position="315"/>
    </location>
</feature>
<gene>
    <name evidence="8" type="ORF">XYCOK13_37660</name>
</gene>
<dbReference type="PROSITE" id="PS50850">
    <property type="entry name" value="MFS"/>
    <property type="match status" value="1"/>
</dbReference>
<evidence type="ECO:0000256" key="3">
    <source>
        <dbReference type="ARBA" id="ARBA00022692"/>
    </source>
</evidence>
<feature type="transmembrane region" description="Helical" evidence="6">
    <location>
        <begin position="393"/>
        <end position="415"/>
    </location>
</feature>
<keyword evidence="5 6" id="KW-0472">Membrane</keyword>
<accession>A0A8J4M498</accession>
<dbReference type="Gene3D" id="1.20.1250.20">
    <property type="entry name" value="MFS general substrate transporter like domains"/>
    <property type="match status" value="1"/>
</dbReference>
<feature type="transmembrane region" description="Helical" evidence="6">
    <location>
        <begin position="231"/>
        <end position="254"/>
    </location>
</feature>
<comment type="subcellular location">
    <subcellularLocation>
        <location evidence="1">Cell membrane</location>
        <topology evidence="1">Multi-pass membrane protein</topology>
    </subcellularLocation>
</comment>
<feature type="transmembrane region" description="Helical" evidence="6">
    <location>
        <begin position="266"/>
        <end position="285"/>
    </location>
</feature>
<feature type="transmembrane region" description="Helical" evidence="6">
    <location>
        <begin position="158"/>
        <end position="175"/>
    </location>
</feature>
<organism evidence="8 9">
    <name type="scientific">Xylanibacillus composti</name>
    <dbReference type="NCBI Taxonomy" id="1572762"/>
    <lineage>
        <taxon>Bacteria</taxon>
        <taxon>Bacillati</taxon>
        <taxon>Bacillota</taxon>
        <taxon>Bacilli</taxon>
        <taxon>Bacillales</taxon>
        <taxon>Paenibacillaceae</taxon>
        <taxon>Xylanibacillus</taxon>
    </lineage>
</organism>
<comment type="caution">
    <text evidence="8">The sequence shown here is derived from an EMBL/GenBank/DDBJ whole genome shotgun (WGS) entry which is preliminary data.</text>
</comment>
<protein>
    <submittedName>
        <fullName evidence="8">MFS transporter</fullName>
    </submittedName>
</protein>
<dbReference type="InterPro" id="IPR036259">
    <property type="entry name" value="MFS_trans_sf"/>
</dbReference>
<dbReference type="RefSeq" id="WP_213413749.1">
    <property type="nucleotide sequence ID" value="NZ_BOVK01000064.1"/>
</dbReference>
<dbReference type="InterPro" id="IPR011701">
    <property type="entry name" value="MFS"/>
</dbReference>
<evidence type="ECO:0000256" key="2">
    <source>
        <dbReference type="ARBA" id="ARBA00022448"/>
    </source>
</evidence>
<feature type="transmembrane region" description="Helical" evidence="6">
    <location>
        <begin position="55"/>
        <end position="77"/>
    </location>
</feature>
<dbReference type="EMBL" id="BOVK01000064">
    <property type="protein sequence ID" value="GIQ70942.1"/>
    <property type="molecule type" value="Genomic_DNA"/>
</dbReference>
<keyword evidence="3 6" id="KW-0812">Transmembrane</keyword>
<evidence type="ECO:0000256" key="6">
    <source>
        <dbReference type="SAM" id="Phobius"/>
    </source>
</evidence>
<dbReference type="InterPro" id="IPR052528">
    <property type="entry name" value="Sugar_transport-like"/>
</dbReference>
<feature type="transmembrane region" description="Helical" evidence="6">
    <location>
        <begin position="21"/>
        <end position="49"/>
    </location>
</feature>
<dbReference type="AlphaFoldDB" id="A0A8J4M498"/>
<reference evidence="8" key="1">
    <citation type="submission" date="2021-04" db="EMBL/GenBank/DDBJ databases">
        <title>Draft genome sequence of Xylanibacillus composti strain K13.</title>
        <authorList>
            <person name="Uke A."/>
            <person name="Chhe C."/>
            <person name="Baramee S."/>
            <person name="Kosugi A."/>
        </authorList>
    </citation>
    <scope>NUCLEOTIDE SEQUENCE</scope>
    <source>
        <strain evidence="8">K13</strain>
    </source>
</reference>
<feature type="transmembrane region" description="Helical" evidence="6">
    <location>
        <begin position="358"/>
        <end position="381"/>
    </location>
</feature>
<dbReference type="PANTHER" id="PTHR23526:SF2">
    <property type="entry name" value="MAJOR FACILITATOR SUPERFAMILY (MFS) PROFILE DOMAIN-CONTAINING PROTEIN"/>
    <property type="match status" value="1"/>
</dbReference>
<keyword evidence="2" id="KW-0813">Transport</keyword>
<evidence type="ECO:0000256" key="4">
    <source>
        <dbReference type="ARBA" id="ARBA00022989"/>
    </source>
</evidence>